<dbReference type="Pfam" id="PF24541">
    <property type="entry name" value="Thioredox_PDIA6_C"/>
    <property type="match status" value="1"/>
</dbReference>
<feature type="region of interest" description="Disordered" evidence="12">
    <location>
        <begin position="400"/>
        <end position="420"/>
    </location>
</feature>
<evidence type="ECO:0000313" key="16">
    <source>
        <dbReference type="Proteomes" id="UP001497525"/>
    </source>
</evidence>
<evidence type="ECO:0000256" key="12">
    <source>
        <dbReference type="SAM" id="MobiDB-lite"/>
    </source>
</evidence>
<dbReference type="Proteomes" id="UP001497525">
    <property type="component" value="Unassembled WGS sequence"/>
</dbReference>
<evidence type="ECO:0000256" key="4">
    <source>
        <dbReference type="ARBA" id="ARBA00012723"/>
    </source>
</evidence>
<dbReference type="GO" id="GO:0034976">
    <property type="term" value="P:response to endoplasmic reticulum stress"/>
    <property type="evidence" value="ECO:0007669"/>
    <property type="project" value="TreeGrafter"/>
</dbReference>
<dbReference type="SUPFAM" id="SSF52833">
    <property type="entry name" value="Thioredoxin-like"/>
    <property type="match status" value="3"/>
</dbReference>
<feature type="chain" id="PRO_5043348818" description="protein disulfide-isomerase" evidence="13">
    <location>
        <begin position="18"/>
        <end position="420"/>
    </location>
</feature>
<keyword evidence="9" id="KW-0413">Isomerase</keyword>
<feature type="domain" description="Thioredoxin" evidence="14">
    <location>
        <begin position="125"/>
        <end position="258"/>
    </location>
</feature>
<accession>A0AAV2TQA9</accession>
<keyword evidence="7" id="KW-0256">Endoplasmic reticulum</keyword>
<gene>
    <name evidence="15" type="ORF">CDAUBV1_LOCUS13298</name>
</gene>
<dbReference type="InterPro" id="IPR013766">
    <property type="entry name" value="Thioredoxin_domain"/>
</dbReference>
<organism evidence="15 16">
    <name type="scientific">Calicophoron daubneyi</name>
    <name type="common">Rumen fluke</name>
    <name type="synonym">Paramphistomum daubneyi</name>
    <dbReference type="NCBI Taxonomy" id="300641"/>
    <lineage>
        <taxon>Eukaryota</taxon>
        <taxon>Metazoa</taxon>
        <taxon>Spiralia</taxon>
        <taxon>Lophotrochozoa</taxon>
        <taxon>Platyhelminthes</taxon>
        <taxon>Trematoda</taxon>
        <taxon>Digenea</taxon>
        <taxon>Plagiorchiida</taxon>
        <taxon>Pronocephalata</taxon>
        <taxon>Paramphistomoidea</taxon>
        <taxon>Paramphistomidae</taxon>
        <taxon>Calicophoron</taxon>
    </lineage>
</organism>
<keyword evidence="8" id="KW-1015">Disulfide bond</keyword>
<evidence type="ECO:0000256" key="13">
    <source>
        <dbReference type="SAM" id="SignalP"/>
    </source>
</evidence>
<evidence type="ECO:0000256" key="2">
    <source>
        <dbReference type="ARBA" id="ARBA00004319"/>
    </source>
</evidence>
<dbReference type="CDD" id="cd03001">
    <property type="entry name" value="PDI_a_P5"/>
    <property type="match status" value="2"/>
</dbReference>
<comment type="similarity">
    <text evidence="3 11">Belongs to the protein disulfide isomerase family.</text>
</comment>
<evidence type="ECO:0000256" key="9">
    <source>
        <dbReference type="ARBA" id="ARBA00023235"/>
    </source>
</evidence>
<keyword evidence="10" id="KW-0676">Redox-active center</keyword>
<dbReference type="InterPro" id="IPR005788">
    <property type="entry name" value="PDI_thioredoxin-like_dom"/>
</dbReference>
<reference evidence="15" key="1">
    <citation type="submission" date="2024-06" db="EMBL/GenBank/DDBJ databases">
        <authorList>
            <person name="Liu X."/>
            <person name="Lenzi L."/>
            <person name="Haldenby T S."/>
            <person name="Uol C."/>
        </authorList>
    </citation>
    <scope>NUCLEOTIDE SEQUENCE</scope>
</reference>
<evidence type="ECO:0000256" key="8">
    <source>
        <dbReference type="ARBA" id="ARBA00023157"/>
    </source>
</evidence>
<feature type="signal peptide" evidence="13">
    <location>
        <begin position="1"/>
        <end position="17"/>
    </location>
</feature>
<comment type="subcellular location">
    <subcellularLocation>
        <location evidence="2">Endoplasmic reticulum lumen</location>
    </subcellularLocation>
</comment>
<evidence type="ECO:0000256" key="5">
    <source>
        <dbReference type="ARBA" id="ARBA00022729"/>
    </source>
</evidence>
<dbReference type="PANTHER" id="PTHR45815">
    <property type="entry name" value="PROTEIN DISULFIDE-ISOMERASE A6"/>
    <property type="match status" value="1"/>
</dbReference>
<dbReference type="NCBIfam" id="TIGR01126">
    <property type="entry name" value="pdi_dom"/>
    <property type="match status" value="1"/>
</dbReference>
<dbReference type="PRINTS" id="PR00421">
    <property type="entry name" value="THIOREDOXIN"/>
</dbReference>
<protein>
    <recommendedName>
        <fullName evidence="4">protein disulfide-isomerase</fullName>
        <ecNumber evidence="4">5.3.4.1</ecNumber>
    </recommendedName>
</protein>
<evidence type="ECO:0000313" key="15">
    <source>
        <dbReference type="EMBL" id="CAL5138464.1"/>
    </source>
</evidence>
<dbReference type="PROSITE" id="PS51352">
    <property type="entry name" value="THIOREDOXIN_2"/>
    <property type="match status" value="2"/>
</dbReference>
<dbReference type="PROSITE" id="PS00194">
    <property type="entry name" value="THIOREDOXIN_1"/>
    <property type="match status" value="2"/>
</dbReference>
<dbReference type="AlphaFoldDB" id="A0AAV2TQA9"/>
<evidence type="ECO:0000256" key="10">
    <source>
        <dbReference type="ARBA" id="ARBA00023284"/>
    </source>
</evidence>
<proteinExistence type="inferred from homology"/>
<evidence type="ECO:0000259" key="14">
    <source>
        <dbReference type="PROSITE" id="PS51352"/>
    </source>
</evidence>
<evidence type="ECO:0000256" key="1">
    <source>
        <dbReference type="ARBA" id="ARBA00001182"/>
    </source>
</evidence>
<comment type="catalytic activity">
    <reaction evidence="1">
        <text>Catalyzes the rearrangement of -S-S- bonds in proteins.</text>
        <dbReference type="EC" id="5.3.4.1"/>
    </reaction>
</comment>
<dbReference type="InterPro" id="IPR017937">
    <property type="entry name" value="Thioredoxin_CS"/>
</dbReference>
<evidence type="ECO:0000256" key="3">
    <source>
        <dbReference type="ARBA" id="ARBA00006347"/>
    </source>
</evidence>
<dbReference type="FunFam" id="3.40.30.10:FF:000032">
    <property type="entry name" value="Protein disulfide-isomerase A6 homolog"/>
    <property type="match status" value="1"/>
</dbReference>
<dbReference type="GO" id="GO:0015035">
    <property type="term" value="F:protein-disulfide reductase activity"/>
    <property type="evidence" value="ECO:0007669"/>
    <property type="project" value="TreeGrafter"/>
</dbReference>
<dbReference type="CDD" id="cd02983">
    <property type="entry name" value="P5_C"/>
    <property type="match status" value="1"/>
</dbReference>
<name>A0AAV2TQA9_CALDB</name>
<dbReference type="EMBL" id="CAXLJL010000490">
    <property type="protein sequence ID" value="CAL5138464.1"/>
    <property type="molecule type" value="Genomic_DNA"/>
</dbReference>
<dbReference type="InterPro" id="IPR036249">
    <property type="entry name" value="Thioredoxin-like_sf"/>
</dbReference>
<comment type="caution">
    <text evidence="15">The sequence shown here is derived from an EMBL/GenBank/DDBJ whole genome shotgun (WGS) entry which is preliminary data.</text>
</comment>
<evidence type="ECO:0000256" key="7">
    <source>
        <dbReference type="ARBA" id="ARBA00022824"/>
    </source>
</evidence>
<dbReference type="GO" id="GO:0003756">
    <property type="term" value="F:protein disulfide isomerase activity"/>
    <property type="evidence" value="ECO:0007669"/>
    <property type="project" value="UniProtKB-EC"/>
</dbReference>
<keyword evidence="6" id="KW-0677">Repeat</keyword>
<sequence length="420" mass="46973">MRLPIIFVWLVLGQAFGLYDPSDDVIELTEKNFDQVTSSSGVWLVEFYQPWCGHCKSLAPEWKKAATMLKGVVKVGAVNGNDQQSLHSRYSIRGVPTVYIFSKDKSQPTTYQGARQADSIVQAALQEVKKLVESRMGGRSSGGGDSSGSDVVQLTDANFDEIVLNSEEPWLVEYFAPWCGHCKNLKPHWERAATELKGTMKVGAVDATVNTRLAEKYQIKGFPTIKFFPAGPKKGDPTEYDGGRTADDIVRWATDKSDALIPAPELLEITSEDVLKDACEQHQICVISFLPQIYDCQSKCRNDYLQIVKDEAEKFKKQKWGWVWSEALRHPELEQVLDVGGFGYPTLVVVHGRKKQRATMLGAFSSAGIHEFLLNLSFGRSMQLFPLASFPKIKKCEPWDGKDAKPIIEDEEDVDAKTEL</sequence>
<dbReference type="InterPro" id="IPR057305">
    <property type="entry name" value="Thioredox_PDIA6_C"/>
</dbReference>
<dbReference type="EC" id="5.3.4.1" evidence="4"/>
<evidence type="ECO:0000256" key="6">
    <source>
        <dbReference type="ARBA" id="ARBA00022737"/>
    </source>
</evidence>
<feature type="domain" description="Thioredoxin" evidence="14">
    <location>
        <begin position="14"/>
        <end position="123"/>
    </location>
</feature>
<evidence type="ECO:0000256" key="11">
    <source>
        <dbReference type="RuleBase" id="RU004208"/>
    </source>
</evidence>
<dbReference type="GO" id="GO:0005788">
    <property type="term" value="C:endoplasmic reticulum lumen"/>
    <property type="evidence" value="ECO:0007669"/>
    <property type="project" value="UniProtKB-SubCell"/>
</dbReference>
<dbReference type="Pfam" id="PF00085">
    <property type="entry name" value="Thioredoxin"/>
    <property type="match status" value="2"/>
</dbReference>
<dbReference type="Gene3D" id="3.40.30.10">
    <property type="entry name" value="Glutaredoxin"/>
    <property type="match status" value="2"/>
</dbReference>
<keyword evidence="5 13" id="KW-0732">Signal</keyword>
<dbReference type="PANTHER" id="PTHR45815:SF3">
    <property type="entry name" value="PROTEIN DISULFIDE-ISOMERASE A6"/>
    <property type="match status" value="1"/>
</dbReference>